<evidence type="ECO:0008006" key="9">
    <source>
        <dbReference type="Google" id="ProtNLM"/>
    </source>
</evidence>
<dbReference type="GO" id="GO:0004803">
    <property type="term" value="F:transposase activity"/>
    <property type="evidence" value="ECO:0007669"/>
    <property type="project" value="InterPro"/>
</dbReference>
<dbReference type="EMBL" id="PQWO01000057">
    <property type="protein sequence ID" value="PZD70168.1"/>
    <property type="molecule type" value="Genomic_DNA"/>
</dbReference>
<reference evidence="7 8" key="1">
    <citation type="journal article" date="2018" name="Sci. Rep.">
        <title>A novel species of the marine cyanobacterium Acaryochloris with a unique pigment content and lifestyle.</title>
        <authorList>
            <person name="Partensky F."/>
            <person name="Six C."/>
            <person name="Ratin M."/>
            <person name="Garczarek L."/>
            <person name="Vaulot D."/>
            <person name="Probert I."/>
            <person name="Calteau A."/>
            <person name="Gourvil P."/>
            <person name="Marie D."/>
            <person name="Grebert T."/>
            <person name="Bouchier C."/>
            <person name="Le Panse S."/>
            <person name="Gachenot M."/>
            <person name="Rodriguez F."/>
            <person name="Garrido J.L."/>
        </authorList>
    </citation>
    <scope>NUCLEOTIDE SEQUENCE [LARGE SCALE GENOMIC DNA]</scope>
    <source>
        <strain evidence="7 8">RCC1774</strain>
    </source>
</reference>
<evidence type="ECO:0000313" key="7">
    <source>
        <dbReference type="EMBL" id="PZD70168.1"/>
    </source>
</evidence>
<keyword evidence="3" id="KW-0238">DNA-binding</keyword>
<organism evidence="7 8">
    <name type="scientific">Acaryochloris thomasi RCC1774</name>
    <dbReference type="NCBI Taxonomy" id="1764569"/>
    <lineage>
        <taxon>Bacteria</taxon>
        <taxon>Bacillati</taxon>
        <taxon>Cyanobacteriota</taxon>
        <taxon>Cyanophyceae</taxon>
        <taxon>Acaryochloridales</taxon>
        <taxon>Acaryochloridaceae</taxon>
        <taxon>Acaryochloris</taxon>
        <taxon>Acaryochloris thomasi</taxon>
    </lineage>
</organism>
<keyword evidence="4" id="KW-0233">DNA recombination</keyword>
<dbReference type="InterPro" id="IPR002513">
    <property type="entry name" value="Tn3_Tnp_DDE_dom"/>
</dbReference>
<evidence type="ECO:0000256" key="3">
    <source>
        <dbReference type="ARBA" id="ARBA00023125"/>
    </source>
</evidence>
<dbReference type="AlphaFoldDB" id="A0A2W1J7E5"/>
<accession>A0A2W1J7E5</accession>
<dbReference type="NCBIfam" id="NF033527">
    <property type="entry name" value="transpos_Tn3"/>
    <property type="match status" value="1"/>
</dbReference>
<feature type="domain" description="DUF4158" evidence="6">
    <location>
        <begin position="1"/>
        <end position="161"/>
    </location>
</feature>
<evidence type="ECO:0000256" key="4">
    <source>
        <dbReference type="ARBA" id="ARBA00023172"/>
    </source>
</evidence>
<evidence type="ECO:0000259" key="5">
    <source>
        <dbReference type="Pfam" id="PF01526"/>
    </source>
</evidence>
<dbReference type="Pfam" id="PF13700">
    <property type="entry name" value="DUF4158"/>
    <property type="match status" value="1"/>
</dbReference>
<evidence type="ECO:0000313" key="8">
    <source>
        <dbReference type="Proteomes" id="UP000248857"/>
    </source>
</evidence>
<dbReference type="InterPro" id="IPR025296">
    <property type="entry name" value="DUF4158"/>
</dbReference>
<evidence type="ECO:0000259" key="6">
    <source>
        <dbReference type="Pfam" id="PF13700"/>
    </source>
</evidence>
<dbReference type="Pfam" id="PF01526">
    <property type="entry name" value="DDE_Tnp_Tn3"/>
    <property type="match status" value="1"/>
</dbReference>
<sequence>MTAIERTAYPQFKARPTLKTLHEVYTPTPSEIQWARSHARFPTNVLTLTVLLKSFQRLGYFPALADIPSAIVEHVRSYLDISKRIKLTPATSSLYRFEKQIRTHLGVTSYGPDTHQIAVAAVAKAALIKDHPADLINVAIEELVKSRFELPAYGTLDQLARTIRYNTHEQLFEQVDTQLSQAEQIYLDQLIQPQSEDAELTLNQLKAPPKKATLSHLKKLQSKYESLMSFAEAQRILADLTPAKIKYFAAQAEALDMAELSKVNSAKRRTFLVCLIYRAQVKSRDHLAEMFLKRMLSIHNRAKTRLVELREQSLATTESMLGILGEVLDASAKQPSNATLGKQVQGILNAHGGAQALLEQCQQVSPYNTKNHFPLMWSFYVPHRKSIFRLVRSLGIQSTSQDRSLITALNFLLEHEDRRGQYLPAELDLGFISSQWRKLVYAHDGDKTVLVRRQLEVCLFSYLATELKTGDACVPGSENYADFREQLLSWQECQPLLEQYCQELKIPSTASGFVQHLKDQLTQLAQEVDQRCKEDTQVTINQDDKPSLKRITAAPRSKSALELEKKILEKIPERSVLDVLSNVQHWVNWTRHFGPISGSEPKLSEPIERYLFTTFGYGCNLGPNETARHTRGRMSAHMLSYVHRRHFTTEKIEAAIRDIINAYSRLKLPLCWGTGKRAAADGSKFEIYDNNLISEYHLRYGGYGGIAYHHVSDQYIALFTHFITCGVWEAVYILDGLIKNQSDIQPDTIHADTQGQCAPAFALSHLMGIQLMPRIRNWKNLVFFRPSPDAEYEYIDPLFKENANWRLIEKHWQDLMRVILSIRAGKLLPSTILRRLSSSSKKNRLYHAFEALGQVIRTQFLLRYISDLGLRRQVTECTNKVEGYNHFLDWLFFGKAGVITENDPDQQEKQLKYLELVSSAVILHNTVEISIAIQKLHAEGYEVKQEDLATISPYITRCLRRYGDYVVDVLDVPQPLELAIPLPIPIMEEITL</sequence>
<dbReference type="GO" id="GO:0003677">
    <property type="term" value="F:DNA binding"/>
    <property type="evidence" value="ECO:0007669"/>
    <property type="project" value="UniProtKB-KW"/>
</dbReference>
<protein>
    <recommendedName>
        <fullName evidence="9">Tn3 family transposase</fullName>
    </recommendedName>
</protein>
<name>A0A2W1J7E5_9CYAN</name>
<dbReference type="RefSeq" id="WP_110989285.1">
    <property type="nucleotide sequence ID" value="NZ_CAWNWM010000057.1"/>
</dbReference>
<feature type="domain" description="Tn3 transposase DDE" evidence="5">
    <location>
        <begin position="578"/>
        <end position="965"/>
    </location>
</feature>
<dbReference type="OrthoDB" id="51846at2"/>
<evidence type="ECO:0000256" key="1">
    <source>
        <dbReference type="ARBA" id="ARBA00009402"/>
    </source>
</evidence>
<dbReference type="InterPro" id="IPR047653">
    <property type="entry name" value="Tn3-like_transpos"/>
</dbReference>
<comment type="similarity">
    <text evidence="1">Belongs to the transposase 7 family.</text>
</comment>
<dbReference type="Proteomes" id="UP000248857">
    <property type="component" value="Unassembled WGS sequence"/>
</dbReference>
<comment type="caution">
    <text evidence="7">The sequence shown here is derived from an EMBL/GenBank/DDBJ whole genome shotgun (WGS) entry which is preliminary data.</text>
</comment>
<dbReference type="GO" id="GO:0006313">
    <property type="term" value="P:DNA transposition"/>
    <property type="evidence" value="ECO:0007669"/>
    <property type="project" value="InterPro"/>
</dbReference>
<keyword evidence="8" id="KW-1185">Reference proteome</keyword>
<evidence type="ECO:0000256" key="2">
    <source>
        <dbReference type="ARBA" id="ARBA00022578"/>
    </source>
</evidence>
<gene>
    <name evidence="7" type="ORF">C1752_17314</name>
</gene>
<proteinExistence type="inferred from homology"/>
<keyword evidence="2" id="KW-0815">Transposition</keyword>